<dbReference type="EMBL" id="JADCLJ010000020">
    <property type="protein sequence ID" value="MBE4908744.1"/>
    <property type="molecule type" value="Genomic_DNA"/>
</dbReference>
<proteinExistence type="predicted"/>
<comment type="caution">
    <text evidence="1">The sequence shown here is derived from an EMBL/GenBank/DDBJ whole genome shotgun (WGS) entry which is preliminary data.</text>
</comment>
<name>A0ABR9QKP1_9BACI</name>
<sequence length="92" mass="10330">MNVEKKQHPKAIALSYDSSIHSAPRLTAKGKGKVAENIIKIAKEQKIPIQDDPTLVELLSQLKINETIPDELYQVVAEIFAFIYKVDKKLDA</sequence>
<keyword evidence="2" id="KW-1185">Reference proteome</keyword>
<dbReference type="RefSeq" id="WP_193536690.1">
    <property type="nucleotide sequence ID" value="NZ_JADCLJ010000020.1"/>
</dbReference>
<dbReference type="Proteomes" id="UP001516662">
    <property type="component" value="Unassembled WGS sequence"/>
</dbReference>
<dbReference type="InterPro" id="IPR006135">
    <property type="entry name" value="T3SS_substrate_exporter"/>
</dbReference>
<organism evidence="1 2">
    <name type="scientific">Litchfieldia luteola</name>
    <dbReference type="NCBI Taxonomy" id="682179"/>
    <lineage>
        <taxon>Bacteria</taxon>
        <taxon>Bacillati</taxon>
        <taxon>Bacillota</taxon>
        <taxon>Bacilli</taxon>
        <taxon>Bacillales</taxon>
        <taxon>Bacillaceae</taxon>
        <taxon>Litchfieldia</taxon>
    </lineage>
</organism>
<dbReference type="InterPro" id="IPR029025">
    <property type="entry name" value="T3SS_substrate_exporter_C"/>
</dbReference>
<protein>
    <submittedName>
        <fullName evidence="1">EscU/YscU/HrcU family type III secretion system export apparatus switch protein</fullName>
    </submittedName>
</protein>
<dbReference type="SUPFAM" id="SSF160544">
    <property type="entry name" value="EscU C-terminal domain-like"/>
    <property type="match status" value="1"/>
</dbReference>
<dbReference type="Gene3D" id="3.40.1690.10">
    <property type="entry name" value="secretion proteins EscU"/>
    <property type="match status" value="1"/>
</dbReference>
<evidence type="ECO:0000313" key="1">
    <source>
        <dbReference type="EMBL" id="MBE4908744.1"/>
    </source>
</evidence>
<dbReference type="PANTHER" id="PTHR30531">
    <property type="entry name" value="FLAGELLAR BIOSYNTHETIC PROTEIN FLHB"/>
    <property type="match status" value="1"/>
</dbReference>
<accession>A0ABR9QKP1</accession>
<reference evidence="1 2" key="1">
    <citation type="submission" date="2020-10" db="EMBL/GenBank/DDBJ databases">
        <title>Bacillus sp. HD4P25, an endophyte from a halophyte.</title>
        <authorList>
            <person name="Sun J.-Q."/>
        </authorList>
    </citation>
    <scope>NUCLEOTIDE SEQUENCE [LARGE SCALE GENOMIC DNA]</scope>
    <source>
        <strain evidence="1 2">YIM 93174</strain>
    </source>
</reference>
<dbReference type="Pfam" id="PF01312">
    <property type="entry name" value="Bac_export_2"/>
    <property type="match status" value="1"/>
</dbReference>
<gene>
    <name evidence="1" type="ORF">IMZ08_11820</name>
</gene>
<dbReference type="PANTHER" id="PTHR30531:SF12">
    <property type="entry name" value="FLAGELLAR BIOSYNTHETIC PROTEIN FLHB"/>
    <property type="match status" value="1"/>
</dbReference>
<evidence type="ECO:0000313" key="2">
    <source>
        <dbReference type="Proteomes" id="UP001516662"/>
    </source>
</evidence>